<protein>
    <submittedName>
        <fullName evidence="1">N-domain of Clp Chaperone</fullName>
    </submittedName>
</protein>
<proteinExistence type="predicted"/>
<gene>
    <name evidence="1" type="primary">clpN</name>
</gene>
<name>A0A0D3M5S6_9STRA</name>
<geneLocation type="plastid" evidence="1"/>
<sequence length="170" mass="19767">MQNSNKNNSRNLQSRFYKILRRKVFFSNELKKALLVAYYEAQKNQTCVNLNLLLYGLLSQPDSLAYRLFLTALSKYQNNTSLNSKLIKTKIQKINKQNLNDKGLKELSIEVLNENKKTPWLMPEVKQTIITSINLALQSKKKIVVVTTKNVFFDLLSNELIRDSIRKLID</sequence>
<evidence type="ECO:0000313" key="1">
    <source>
        <dbReference type="EMBL" id="AIB04133.1"/>
    </source>
</evidence>
<dbReference type="EMBL" id="KJ624065">
    <property type="protein sequence ID" value="AIB04133.1"/>
    <property type="molecule type" value="Genomic_DNA"/>
</dbReference>
<keyword evidence="1" id="KW-0934">Plastid</keyword>
<reference evidence="1" key="1">
    <citation type="journal article" date="2015" name="Sci. Rep.">
        <title>Updating algal evolutionary relationships through plastid genome sequencing: did alveolate plastids emerge through endosymbiosis of an ochrophyte?</title>
        <authorList>
            <person name="Sevcikova T."/>
            <person name="Horak A."/>
            <person name="Klimes V."/>
            <person name="Zbrankova V."/>
            <person name="Demir-Hilton E."/>
            <person name="Sudek S."/>
            <person name="Jenkins J."/>
            <person name="Schmutz J."/>
            <person name="Pribyl P."/>
            <person name="Fousek J."/>
            <person name="Vlcek C."/>
            <person name="Lang B.F."/>
            <person name="Obornik M."/>
            <person name="Worden A.Z."/>
            <person name="Elias M."/>
        </authorList>
    </citation>
    <scope>NUCLEOTIDE SEQUENCE</scope>
</reference>
<accession>A0A0D3M5S6</accession>
<organism evidence="1">
    <name type="scientific">Trachydiscus minutus</name>
    <dbReference type="NCBI Taxonomy" id="1032745"/>
    <lineage>
        <taxon>Eukaryota</taxon>
        <taxon>Sar</taxon>
        <taxon>Stramenopiles</taxon>
        <taxon>Ochrophyta</taxon>
        <taxon>Eustigmatophyceae</taxon>
        <taxon>Goniochloridales</taxon>
        <taxon>Goniochloridaceae</taxon>
        <taxon>Trachydiscus</taxon>
    </lineage>
</organism>
<dbReference type="AlphaFoldDB" id="A0A0D3M5S6"/>